<keyword evidence="3" id="KW-1185">Reference proteome</keyword>
<proteinExistence type="predicted"/>
<evidence type="ECO:0000313" key="2">
    <source>
        <dbReference type="EMBL" id="KAI5075156.1"/>
    </source>
</evidence>
<dbReference type="AlphaFoldDB" id="A0A9D4UWC7"/>
<dbReference type="EMBL" id="JABFUD020000009">
    <property type="protein sequence ID" value="KAI5075156.1"/>
    <property type="molecule type" value="Genomic_DNA"/>
</dbReference>
<dbReference type="OrthoDB" id="1982495at2759"/>
<accession>A0A9D4UWC7</accession>
<sequence length="162" mass="18129">PSTCGRTGKGTRSKRMSVQPLDSGDQLSSISVTKMSGYHDTQEDEVYSMDIGQGSTHEVDTMHDIDDMVAPEENNLQIIPWEMREEVTSAVEISEEKNIYMHRGDDILQTTRMFSCFDCPSIPLCRLIPYARVRGLRDDLSGLKAAFAKEGYMPEKGAFIVS</sequence>
<feature type="non-terminal residue" evidence="2">
    <location>
        <position position="162"/>
    </location>
</feature>
<feature type="non-terminal residue" evidence="2">
    <location>
        <position position="1"/>
    </location>
</feature>
<feature type="region of interest" description="Disordered" evidence="1">
    <location>
        <begin position="1"/>
        <end position="26"/>
    </location>
</feature>
<name>A0A9D4UWC7_ADICA</name>
<dbReference type="Proteomes" id="UP000886520">
    <property type="component" value="Chromosome 9"/>
</dbReference>
<comment type="caution">
    <text evidence="2">The sequence shown here is derived from an EMBL/GenBank/DDBJ whole genome shotgun (WGS) entry which is preliminary data.</text>
</comment>
<evidence type="ECO:0000313" key="3">
    <source>
        <dbReference type="Proteomes" id="UP000886520"/>
    </source>
</evidence>
<reference evidence="2" key="1">
    <citation type="submission" date="2021-01" db="EMBL/GenBank/DDBJ databases">
        <title>Adiantum capillus-veneris genome.</title>
        <authorList>
            <person name="Fang Y."/>
            <person name="Liao Q."/>
        </authorList>
    </citation>
    <scope>NUCLEOTIDE SEQUENCE</scope>
    <source>
        <strain evidence="2">H3</strain>
        <tissue evidence="2">Leaf</tissue>
    </source>
</reference>
<organism evidence="2 3">
    <name type="scientific">Adiantum capillus-veneris</name>
    <name type="common">Maidenhair fern</name>
    <dbReference type="NCBI Taxonomy" id="13818"/>
    <lineage>
        <taxon>Eukaryota</taxon>
        <taxon>Viridiplantae</taxon>
        <taxon>Streptophyta</taxon>
        <taxon>Embryophyta</taxon>
        <taxon>Tracheophyta</taxon>
        <taxon>Polypodiopsida</taxon>
        <taxon>Polypodiidae</taxon>
        <taxon>Polypodiales</taxon>
        <taxon>Pteridineae</taxon>
        <taxon>Pteridaceae</taxon>
        <taxon>Vittarioideae</taxon>
        <taxon>Adiantum</taxon>
    </lineage>
</organism>
<protein>
    <submittedName>
        <fullName evidence="2">Uncharacterized protein</fullName>
    </submittedName>
</protein>
<evidence type="ECO:0000256" key="1">
    <source>
        <dbReference type="SAM" id="MobiDB-lite"/>
    </source>
</evidence>
<gene>
    <name evidence="2" type="ORF">GOP47_0009232</name>
</gene>